<name>A0A953M2X9_9BACT</name>
<dbReference type="Pfam" id="PF00580">
    <property type="entry name" value="UvrD-helicase"/>
    <property type="match status" value="1"/>
</dbReference>
<dbReference type="GO" id="GO:0016787">
    <property type="term" value="F:hydrolase activity"/>
    <property type="evidence" value="ECO:0007669"/>
    <property type="project" value="UniProtKB-UniRule"/>
</dbReference>
<feature type="domain" description="UvrD-like helicase ATP-binding" evidence="13">
    <location>
        <begin position="4"/>
        <end position="280"/>
    </location>
</feature>
<dbReference type="EMBL" id="JAIOIV010000132">
    <property type="protein sequence ID" value="MBZ0157987.1"/>
    <property type="molecule type" value="Genomic_DNA"/>
</dbReference>
<dbReference type="EC" id="5.6.2.4" evidence="9"/>
<keyword evidence="4 12" id="KW-0347">Helicase</keyword>
<keyword evidence="5 12" id="KW-0067">ATP-binding</keyword>
<evidence type="ECO:0000313" key="15">
    <source>
        <dbReference type="EMBL" id="MBZ0157987.1"/>
    </source>
</evidence>
<dbReference type="AlphaFoldDB" id="A0A953M2X9"/>
<evidence type="ECO:0000259" key="14">
    <source>
        <dbReference type="PROSITE" id="PS51217"/>
    </source>
</evidence>
<keyword evidence="3 12" id="KW-0378">Hydrolase</keyword>
<evidence type="ECO:0000256" key="12">
    <source>
        <dbReference type="PROSITE-ProRule" id="PRU00560"/>
    </source>
</evidence>
<dbReference type="GO" id="GO:0000725">
    <property type="term" value="P:recombinational repair"/>
    <property type="evidence" value="ECO:0007669"/>
    <property type="project" value="TreeGrafter"/>
</dbReference>
<accession>A0A953M2X9</accession>
<sequence>MILDDLNPQQREAVEHFGSPLLVLAGAGSGKTKVITHKIAWLVKERGIKVSRILAITFTKKAAREMQERVEQLLAVRPRWISTFHAFCVRILRESIDSLERNFDKRFLIYDEDDSTKLLREILRSQNRHIKDAEAAKGIISKAKQEYRENIIDYIARLPFPFSSYAPVAELYQADLERSNAMDYDDLIYFVVDMLIKKPAVREMWQQRFDYILVDEYQDTNKIQYLLVNLLAGKEGNICVVGDPQQCIYTWRGAHPLNILNFTQDFSAEEKRLEINYRSTKTILDIANKVIARADRMWEGRILELSSVRDEEGEVRYARKEDSVAECSFIARKIKDLVDRGYRYSDIALLMRMSFVSRGIEHTFLNYGIPYEIVGGPAFYDRAEIKDILSYLRLISNRRDKTAFERIINVPPRSIGTQTLLKIRANYQTDWIQALRDTSLTAKAKAHAGKFAQIIESYGDTVEDKPYTVLMELLSDINYSSYLMEHYREDYEDRRGNLSELANVLKAVEAEGRPFSEFMEDSILSHDQDRIGSSDTVKVMTIHAAKGLEFPVVFVVALEEEIFPSARAMESPSALEEERRLFYVAVTRAKERLYLSSAAYRMRFGDAMLSLPSRYVEEIEDDIALSTPER</sequence>
<dbReference type="GO" id="GO:0033202">
    <property type="term" value="C:DNA helicase complex"/>
    <property type="evidence" value="ECO:0007669"/>
    <property type="project" value="TreeGrafter"/>
</dbReference>
<comment type="caution">
    <text evidence="15">The sequence shown here is derived from an EMBL/GenBank/DDBJ whole genome shotgun (WGS) entry which is preliminary data.</text>
</comment>
<dbReference type="PROSITE" id="PS51217">
    <property type="entry name" value="UVRD_HELICASE_CTER"/>
    <property type="match status" value="1"/>
</dbReference>
<dbReference type="PANTHER" id="PTHR11070:SF2">
    <property type="entry name" value="ATP-DEPENDENT DNA HELICASE SRS2"/>
    <property type="match status" value="1"/>
</dbReference>
<reference evidence="15" key="2">
    <citation type="submission" date="2021-08" db="EMBL/GenBank/DDBJ databases">
        <authorList>
            <person name="Dalcin Martins P."/>
        </authorList>
    </citation>
    <scope>NUCLEOTIDE SEQUENCE</scope>
    <source>
        <strain evidence="15">MAG_39</strain>
    </source>
</reference>
<dbReference type="GO" id="GO:0005524">
    <property type="term" value="F:ATP binding"/>
    <property type="evidence" value="ECO:0007669"/>
    <property type="project" value="UniProtKB-UniRule"/>
</dbReference>
<keyword evidence="2 12" id="KW-0547">Nucleotide-binding</keyword>
<dbReference type="GO" id="GO:0043138">
    <property type="term" value="F:3'-5' DNA helicase activity"/>
    <property type="evidence" value="ECO:0007669"/>
    <property type="project" value="UniProtKB-EC"/>
</dbReference>
<dbReference type="InterPro" id="IPR013986">
    <property type="entry name" value="DExx_box_DNA_helicase_dom_sf"/>
</dbReference>
<evidence type="ECO:0000313" key="16">
    <source>
        <dbReference type="Proteomes" id="UP000705867"/>
    </source>
</evidence>
<dbReference type="InterPro" id="IPR000212">
    <property type="entry name" value="DNA_helicase_UvrD/REP"/>
</dbReference>
<proteinExistence type="inferred from homology"/>
<comment type="catalytic activity">
    <reaction evidence="11">
        <text>ATP + H2O = ADP + phosphate + H(+)</text>
        <dbReference type="Rhea" id="RHEA:13065"/>
        <dbReference type="ChEBI" id="CHEBI:15377"/>
        <dbReference type="ChEBI" id="CHEBI:15378"/>
        <dbReference type="ChEBI" id="CHEBI:30616"/>
        <dbReference type="ChEBI" id="CHEBI:43474"/>
        <dbReference type="ChEBI" id="CHEBI:456216"/>
        <dbReference type="EC" id="5.6.2.4"/>
    </reaction>
</comment>
<evidence type="ECO:0000256" key="2">
    <source>
        <dbReference type="ARBA" id="ARBA00022741"/>
    </source>
</evidence>
<comment type="catalytic activity">
    <reaction evidence="8">
        <text>Couples ATP hydrolysis with the unwinding of duplex DNA by translocating in the 3'-5' direction.</text>
        <dbReference type="EC" id="5.6.2.4"/>
    </reaction>
</comment>
<evidence type="ECO:0000256" key="8">
    <source>
        <dbReference type="ARBA" id="ARBA00034617"/>
    </source>
</evidence>
<keyword evidence="7" id="KW-0413">Isomerase</keyword>
<dbReference type="Proteomes" id="UP000705867">
    <property type="component" value="Unassembled WGS sequence"/>
</dbReference>
<dbReference type="PROSITE" id="PS51198">
    <property type="entry name" value="UVRD_HELICASE_ATP_BIND"/>
    <property type="match status" value="1"/>
</dbReference>
<evidence type="ECO:0000256" key="1">
    <source>
        <dbReference type="ARBA" id="ARBA00009922"/>
    </source>
</evidence>
<feature type="domain" description="UvrD-like helicase C-terminal" evidence="14">
    <location>
        <begin position="281"/>
        <end position="547"/>
    </location>
</feature>
<evidence type="ECO:0000256" key="5">
    <source>
        <dbReference type="ARBA" id="ARBA00022840"/>
    </source>
</evidence>
<feature type="binding site" evidence="12">
    <location>
        <begin position="25"/>
        <end position="32"/>
    </location>
    <ligand>
        <name>ATP</name>
        <dbReference type="ChEBI" id="CHEBI:30616"/>
    </ligand>
</feature>
<dbReference type="CDD" id="cd17932">
    <property type="entry name" value="DEXQc_UvrD"/>
    <property type="match status" value="1"/>
</dbReference>
<dbReference type="Pfam" id="PF13361">
    <property type="entry name" value="UvrD_C"/>
    <property type="match status" value="1"/>
</dbReference>
<keyword evidence="6" id="KW-0238">DNA-binding</keyword>
<organism evidence="15 16">
    <name type="scientific">Candidatus Nitrobium versatile</name>
    <dbReference type="NCBI Taxonomy" id="2884831"/>
    <lineage>
        <taxon>Bacteria</taxon>
        <taxon>Pseudomonadati</taxon>
        <taxon>Nitrospirota</taxon>
        <taxon>Nitrospiria</taxon>
        <taxon>Nitrospirales</taxon>
        <taxon>Nitrospiraceae</taxon>
        <taxon>Candidatus Nitrobium</taxon>
    </lineage>
</organism>
<evidence type="ECO:0000256" key="3">
    <source>
        <dbReference type="ARBA" id="ARBA00022801"/>
    </source>
</evidence>
<evidence type="ECO:0000256" key="6">
    <source>
        <dbReference type="ARBA" id="ARBA00023125"/>
    </source>
</evidence>
<dbReference type="PANTHER" id="PTHR11070">
    <property type="entry name" value="UVRD / RECB / PCRA DNA HELICASE FAMILY MEMBER"/>
    <property type="match status" value="1"/>
</dbReference>
<evidence type="ECO:0000256" key="4">
    <source>
        <dbReference type="ARBA" id="ARBA00022806"/>
    </source>
</evidence>
<dbReference type="GO" id="GO:0003677">
    <property type="term" value="F:DNA binding"/>
    <property type="evidence" value="ECO:0007669"/>
    <property type="project" value="UniProtKB-KW"/>
</dbReference>
<evidence type="ECO:0000256" key="7">
    <source>
        <dbReference type="ARBA" id="ARBA00023235"/>
    </source>
</evidence>
<dbReference type="Gene3D" id="1.10.10.160">
    <property type="match status" value="1"/>
</dbReference>
<dbReference type="InterPro" id="IPR014016">
    <property type="entry name" value="UvrD-like_ATP-bd"/>
</dbReference>
<evidence type="ECO:0000256" key="11">
    <source>
        <dbReference type="ARBA" id="ARBA00048988"/>
    </source>
</evidence>
<dbReference type="CDD" id="cd18807">
    <property type="entry name" value="SF1_C_UvrD"/>
    <property type="match status" value="1"/>
</dbReference>
<dbReference type="SUPFAM" id="SSF52540">
    <property type="entry name" value="P-loop containing nucleoside triphosphate hydrolases"/>
    <property type="match status" value="1"/>
</dbReference>
<evidence type="ECO:0000259" key="13">
    <source>
        <dbReference type="PROSITE" id="PS51198"/>
    </source>
</evidence>
<reference evidence="15" key="1">
    <citation type="journal article" date="2021" name="bioRxiv">
        <title>Unraveling nitrogen, sulfur and carbon metabolic pathways and microbial community transcriptional responses to substrate deprivation and toxicity stresses in a bioreactor mimicking anoxic brackish coastal sediment conditions.</title>
        <authorList>
            <person name="Martins P.D."/>
            <person name="Echeveste M.J."/>
            <person name="Arshad A."/>
            <person name="Kurth J."/>
            <person name="Ouboter H."/>
            <person name="Jetten M.S.M."/>
            <person name="Welte C.U."/>
        </authorList>
    </citation>
    <scope>NUCLEOTIDE SEQUENCE</scope>
    <source>
        <strain evidence="15">MAG_39</strain>
    </source>
</reference>
<protein>
    <recommendedName>
        <fullName evidence="9">DNA 3'-5' helicase</fullName>
        <ecNumber evidence="9">5.6.2.4</ecNumber>
    </recommendedName>
    <alternativeName>
        <fullName evidence="10">DNA 3'-5' helicase II</fullName>
    </alternativeName>
</protein>
<dbReference type="Gene3D" id="3.40.50.300">
    <property type="entry name" value="P-loop containing nucleotide triphosphate hydrolases"/>
    <property type="match status" value="2"/>
</dbReference>
<evidence type="ECO:0000256" key="10">
    <source>
        <dbReference type="ARBA" id="ARBA00034923"/>
    </source>
</evidence>
<dbReference type="InterPro" id="IPR027417">
    <property type="entry name" value="P-loop_NTPase"/>
</dbReference>
<comment type="similarity">
    <text evidence="1">Belongs to the helicase family. UvrD subfamily.</text>
</comment>
<evidence type="ECO:0000256" key="9">
    <source>
        <dbReference type="ARBA" id="ARBA00034808"/>
    </source>
</evidence>
<dbReference type="InterPro" id="IPR014017">
    <property type="entry name" value="DNA_helicase_UvrD-like_C"/>
</dbReference>
<gene>
    <name evidence="15" type="ORF">K8I29_17460</name>
</gene>
<dbReference type="GO" id="GO:0005829">
    <property type="term" value="C:cytosol"/>
    <property type="evidence" value="ECO:0007669"/>
    <property type="project" value="TreeGrafter"/>
</dbReference>
<dbReference type="Gene3D" id="1.10.486.10">
    <property type="entry name" value="PCRA, domain 4"/>
    <property type="match status" value="1"/>
</dbReference>